<comment type="caution">
    <text evidence="1">The sequence shown here is derived from an EMBL/GenBank/DDBJ whole genome shotgun (WGS) entry which is preliminary data.</text>
</comment>
<evidence type="ECO:0000313" key="1">
    <source>
        <dbReference type="EMBL" id="KAJ3536479.1"/>
    </source>
</evidence>
<dbReference type="Proteomes" id="UP001148629">
    <property type="component" value="Unassembled WGS sequence"/>
</dbReference>
<protein>
    <submittedName>
        <fullName evidence="1">Uncharacterized protein</fullName>
    </submittedName>
</protein>
<name>A0ACC1SC18_9HYPO</name>
<dbReference type="EMBL" id="JANRMS010000639">
    <property type="protein sequence ID" value="KAJ3536479.1"/>
    <property type="molecule type" value="Genomic_DNA"/>
</dbReference>
<sequence>MSGEGLDPLKRYIVKGIAAGVGLASESITSYKERRKTESRSPTTESSGAENSPLSSNTSIDGIYELPGSQTEIHELPGDQTQIYELPDHTESTLEEAQWRLDEAQDELLPHYRERPEEPPSYSQETSGAVDLGQNLINRYPLPSSPEVITKLPNPVILPQRRPKTRKRGFIRAYAPALNDTGISQDMFLDFLETFHTSTQASPWLDAINLASMGLSLIPHFPMVVGIAIQMSILAAKDIQNRTRTNAFLDKANDEFFRPRGLYCLIMTYSPDTEKSHEQKDISSTIASTMNPSTSQKLFGKFKESKGTTYGEVELPEAAPLVFPVLDDPAAQGDGAKSKKAKIEGTQNYVREYFDKRAQAKFAGKYSGSSLVQGPTPKFTSRYADPNHPASSGSFRSLVTGGHINPPSLSSQRRLSGVVGGWCDNFDGRQQAGDYTLRDHVIRTTSMMSLGSPRGRHAPHGGQQHAEAYPNGLAQRINGRGRGSTGDNIQVGPLSVPGPRGMVKKALKSNILYLMVVNMPSDEELAEAAAEIERRRKEGTKVSDILKRFTEY</sequence>
<reference evidence="1" key="1">
    <citation type="submission" date="2022-08" db="EMBL/GenBank/DDBJ databases">
        <title>Genome Sequence of Fusarium decemcellulare.</title>
        <authorList>
            <person name="Buettner E."/>
        </authorList>
    </citation>
    <scope>NUCLEOTIDE SEQUENCE</scope>
    <source>
        <strain evidence="1">Babe19</strain>
    </source>
</reference>
<proteinExistence type="predicted"/>
<keyword evidence="2" id="KW-1185">Reference proteome</keyword>
<organism evidence="1 2">
    <name type="scientific">Fusarium decemcellulare</name>
    <dbReference type="NCBI Taxonomy" id="57161"/>
    <lineage>
        <taxon>Eukaryota</taxon>
        <taxon>Fungi</taxon>
        <taxon>Dikarya</taxon>
        <taxon>Ascomycota</taxon>
        <taxon>Pezizomycotina</taxon>
        <taxon>Sordariomycetes</taxon>
        <taxon>Hypocreomycetidae</taxon>
        <taxon>Hypocreales</taxon>
        <taxon>Nectriaceae</taxon>
        <taxon>Fusarium</taxon>
        <taxon>Fusarium decemcellulare species complex</taxon>
    </lineage>
</organism>
<accession>A0ACC1SC18</accession>
<gene>
    <name evidence="1" type="ORF">NM208_g6697</name>
</gene>
<evidence type="ECO:0000313" key="2">
    <source>
        <dbReference type="Proteomes" id="UP001148629"/>
    </source>
</evidence>